<evidence type="ECO:0000313" key="2">
    <source>
        <dbReference type="EMBL" id="AZY91830.1"/>
    </source>
</evidence>
<proteinExistence type="predicted"/>
<keyword evidence="2" id="KW-0808">Transferase</keyword>
<sequence>MKFMKKEKISIITPVYNCEKLIEKTIECVLNQTYKNWEWLLVDDCSPDNSAIIIKKYAKNDNRIKYFKLSENSGAAVSRNKALAESTGRFVAYLDADDLWKNDKLEKQVKFMLENQYSFTCTDYEKITETGNSLNKIIKIPKKVDYIDYNFFLRNTIIQTVGVMVDTKLTGKELLKMPNIRRRQDAATWCQLLKNGHDCYECPENLSYYRVVTNSLSSNKFKAIKMNWYWYRTCYCFIGYAFNGVRKRIYIKR</sequence>
<dbReference type="GO" id="GO:0016758">
    <property type="term" value="F:hexosyltransferase activity"/>
    <property type="evidence" value="ECO:0007669"/>
    <property type="project" value="UniProtKB-ARBA"/>
</dbReference>
<dbReference type="InterPro" id="IPR029044">
    <property type="entry name" value="Nucleotide-diphossugar_trans"/>
</dbReference>
<organism evidence="2">
    <name type="scientific">Lactococcus lactis</name>
    <dbReference type="NCBI Taxonomy" id="1358"/>
    <lineage>
        <taxon>Bacteria</taxon>
        <taxon>Bacillati</taxon>
        <taxon>Bacillota</taxon>
        <taxon>Bacilli</taxon>
        <taxon>Lactobacillales</taxon>
        <taxon>Streptococcaceae</taxon>
        <taxon>Lactococcus</taxon>
    </lineage>
</organism>
<reference evidence="2" key="1">
    <citation type="journal article" date="2019" name="FEMS Microbiol. Lett.">
        <title>High-throughput screening for texturing Lactococcus strains.</title>
        <authorList>
            <person name="Poulsen V.K."/>
            <person name="Derkx P."/>
            <person name="Oregaard G."/>
        </authorList>
    </citation>
    <scope>NUCLEOTIDE SEQUENCE</scope>
    <source>
        <strain evidence="2">Lll5</strain>
    </source>
</reference>
<name>A0A451F087_9LACT</name>
<evidence type="ECO:0000259" key="1">
    <source>
        <dbReference type="Pfam" id="PF00535"/>
    </source>
</evidence>
<feature type="domain" description="Glycosyltransferase 2-like" evidence="1">
    <location>
        <begin position="10"/>
        <end position="153"/>
    </location>
</feature>
<protein>
    <submittedName>
        <fullName evidence="2">Glycosyltransferase</fullName>
    </submittedName>
</protein>
<dbReference type="CDD" id="cd00761">
    <property type="entry name" value="Glyco_tranf_GTA_type"/>
    <property type="match status" value="1"/>
</dbReference>
<dbReference type="EMBL" id="MH678627">
    <property type="protein sequence ID" value="AZY91830.1"/>
    <property type="molecule type" value="Genomic_DNA"/>
</dbReference>
<accession>A0A451F087</accession>
<dbReference type="InterPro" id="IPR001173">
    <property type="entry name" value="Glyco_trans_2-like"/>
</dbReference>
<dbReference type="AlphaFoldDB" id="A0A451F087"/>
<dbReference type="SUPFAM" id="SSF53448">
    <property type="entry name" value="Nucleotide-diphospho-sugar transferases"/>
    <property type="match status" value="1"/>
</dbReference>
<dbReference type="Gene3D" id="3.90.550.10">
    <property type="entry name" value="Spore Coat Polysaccharide Biosynthesis Protein SpsA, Chain A"/>
    <property type="match status" value="1"/>
</dbReference>
<dbReference type="Pfam" id="PF00535">
    <property type="entry name" value="Glycos_transf_2"/>
    <property type="match status" value="1"/>
</dbReference>
<dbReference type="PANTHER" id="PTHR22916">
    <property type="entry name" value="GLYCOSYLTRANSFERASE"/>
    <property type="match status" value="1"/>
</dbReference>
<dbReference type="PANTHER" id="PTHR22916:SF3">
    <property type="entry name" value="UDP-GLCNAC:BETAGAL BETA-1,3-N-ACETYLGLUCOSAMINYLTRANSFERASE-LIKE PROTEIN 1"/>
    <property type="match status" value="1"/>
</dbReference>